<accession>A0A0N0U7S3</accession>
<evidence type="ECO:0000313" key="1">
    <source>
        <dbReference type="EMBL" id="KOX88990.1"/>
    </source>
</evidence>
<dbReference type="PATRIC" id="fig|271.14.peg.221"/>
<dbReference type="EMBL" id="LHCI01000106">
    <property type="protein sequence ID" value="KOX88990.1"/>
    <property type="molecule type" value="Genomic_DNA"/>
</dbReference>
<evidence type="ECO:0000313" key="2">
    <source>
        <dbReference type="Proteomes" id="UP000037685"/>
    </source>
</evidence>
<comment type="caution">
    <text evidence="1">The sequence shown here is derived from an EMBL/GenBank/DDBJ whole genome shotgun (WGS) entry which is preliminary data.</text>
</comment>
<dbReference type="AlphaFoldDB" id="A0A0N0U7S3"/>
<name>A0A0N0U7S3_THEAQ</name>
<protein>
    <submittedName>
        <fullName evidence="1">Uncharacterized protein</fullName>
    </submittedName>
</protein>
<dbReference type="Proteomes" id="UP000037685">
    <property type="component" value="Unassembled WGS sequence"/>
</dbReference>
<sequence length="51" mass="5408">MPLSTSPADLITGIKNVSAKEASFKVRVSIPDTPIIAGAYQVVITYTLMAQ</sequence>
<reference evidence="1 2" key="1">
    <citation type="submission" date="2015-07" db="EMBL/GenBank/DDBJ databases">
        <authorList>
            <person name="Noorani M."/>
        </authorList>
    </citation>
    <scope>NUCLEOTIDE SEQUENCE [LARGE SCALE GENOMIC DNA]</scope>
    <source>
        <strain evidence="2">ATCC 25104 / DSM 625 / JCM 10724 / NBRC 103206 / NCIMB 11243 / YT-1</strain>
    </source>
</reference>
<proteinExistence type="predicted"/>
<organism evidence="1 2">
    <name type="scientific">Thermus aquaticus</name>
    <dbReference type="NCBI Taxonomy" id="271"/>
    <lineage>
        <taxon>Bacteria</taxon>
        <taxon>Thermotogati</taxon>
        <taxon>Deinococcota</taxon>
        <taxon>Deinococci</taxon>
        <taxon>Thermales</taxon>
        <taxon>Thermaceae</taxon>
        <taxon>Thermus</taxon>
    </lineage>
</organism>
<gene>
    <name evidence="1" type="ORF">BVI061214_00133</name>
</gene>